<evidence type="ECO:0000256" key="2">
    <source>
        <dbReference type="ARBA" id="ARBA00022448"/>
    </source>
</evidence>
<dbReference type="InterPro" id="IPR050526">
    <property type="entry name" value="Rubredoxin_ET"/>
</dbReference>
<protein>
    <submittedName>
        <fullName evidence="7">Rubredoxin</fullName>
    </submittedName>
</protein>
<dbReference type="AlphaFoldDB" id="A0A5B8VQC7"/>
<gene>
    <name evidence="7" type="ORF">FSB73_15695</name>
</gene>
<name>A0A5B8VQC7_9BACT</name>
<dbReference type="InterPro" id="IPR024934">
    <property type="entry name" value="Rubredoxin-like_dom"/>
</dbReference>
<evidence type="ECO:0000256" key="5">
    <source>
        <dbReference type="ARBA" id="ARBA00023004"/>
    </source>
</evidence>
<dbReference type="PANTHER" id="PTHR47627:SF1">
    <property type="entry name" value="RUBREDOXIN-1-RELATED"/>
    <property type="match status" value="1"/>
</dbReference>
<keyword evidence="4" id="KW-0249">Electron transport</keyword>
<dbReference type="RefSeq" id="WP_146784241.1">
    <property type="nucleotide sequence ID" value="NZ_CP042434.1"/>
</dbReference>
<dbReference type="Gene3D" id="2.20.28.10">
    <property type="match status" value="1"/>
</dbReference>
<dbReference type="SUPFAM" id="SSF57802">
    <property type="entry name" value="Rubredoxin-like"/>
    <property type="match status" value="1"/>
</dbReference>
<dbReference type="InterPro" id="IPR024935">
    <property type="entry name" value="Rubredoxin_dom"/>
</dbReference>
<dbReference type="CDD" id="cd00730">
    <property type="entry name" value="rubredoxin"/>
    <property type="match status" value="1"/>
</dbReference>
<evidence type="ECO:0000313" key="7">
    <source>
        <dbReference type="EMBL" id="QEC72906.1"/>
    </source>
</evidence>
<dbReference type="OrthoDB" id="9758182at2"/>
<keyword evidence="2" id="KW-0813">Transport</keyword>
<dbReference type="GO" id="GO:0009055">
    <property type="term" value="F:electron transfer activity"/>
    <property type="evidence" value="ECO:0007669"/>
    <property type="project" value="TreeGrafter"/>
</dbReference>
<dbReference type="GO" id="GO:0043448">
    <property type="term" value="P:alkane catabolic process"/>
    <property type="evidence" value="ECO:0007669"/>
    <property type="project" value="TreeGrafter"/>
</dbReference>
<keyword evidence="8" id="KW-1185">Reference proteome</keyword>
<evidence type="ECO:0000313" key="8">
    <source>
        <dbReference type="Proteomes" id="UP000321291"/>
    </source>
</evidence>
<reference evidence="7 8" key="1">
    <citation type="journal article" date="2017" name="Int. J. Syst. Evol. Microbiol.">
        <title>Arachidicoccus ginsenosidivorans sp. nov., with ginsenoside-converting activity isolated from ginseng cultivating soil.</title>
        <authorList>
            <person name="Siddiqi M.Z."/>
            <person name="Aslam Z."/>
            <person name="Im W.T."/>
        </authorList>
    </citation>
    <scope>NUCLEOTIDE SEQUENCE [LARGE SCALE GENOMIC DNA]</scope>
    <source>
        <strain evidence="7 8">Gsoil 809</strain>
    </source>
</reference>
<evidence type="ECO:0000256" key="3">
    <source>
        <dbReference type="ARBA" id="ARBA00022723"/>
    </source>
</evidence>
<dbReference type="KEGG" id="agi:FSB73_15695"/>
<dbReference type="PANTHER" id="PTHR47627">
    <property type="entry name" value="RUBREDOXIN"/>
    <property type="match status" value="1"/>
</dbReference>
<keyword evidence="5" id="KW-0408">Iron</keyword>
<dbReference type="EMBL" id="CP042434">
    <property type="protein sequence ID" value="QEC72906.1"/>
    <property type="molecule type" value="Genomic_DNA"/>
</dbReference>
<accession>A0A5B8VQC7</accession>
<sequence>MQKLKTYSIGFKGGIVSPGQLDRILELASSAGVKKVRLGLRQQLLIEVKESSQPGFEKSFEAAGIALMERRTAPPGMISAYPVIHFYQEDSWLREGVYKDVFDQFEQAPKFKVNITEACQSFVPLYTGHINWVATEKTHYWRLSIRLPETQEVLHWHEWIYTNNLGAVTKAIEEVFEDPALALRRDLVFVERMVQKKLAQLNYIHVESNGADRKNPFYLPYYEGFNKAGGNYWLGIYRRDEYFDLAFLRELCALCQKTRIAEMYTTPWKSLIIKDIDPSSRPLWDFILGKYRVNVRHAANELNWQIADLCEEGLSIKRAVIRHFDKEDVRTYGLCFGVQIKAQAKLFASVLIKKKVVKNPHRLKSLDRYDILHTVDFNPNTQKWILFREAVKKEYIGTYLVSLCKEFYSRQTDYNTQALAETPKEVQTENLKIIYQCNSCLSVYDPDQGDALFDIAPRTPWKEVPDGYHCAVCGGDKSAFIQTDTKALQYIEK</sequence>
<dbReference type="Pfam" id="PF00301">
    <property type="entry name" value="Rubredoxin"/>
    <property type="match status" value="1"/>
</dbReference>
<proteinExistence type="predicted"/>
<dbReference type="GO" id="GO:0005506">
    <property type="term" value="F:iron ion binding"/>
    <property type="evidence" value="ECO:0007669"/>
    <property type="project" value="InterPro"/>
</dbReference>
<evidence type="ECO:0000256" key="4">
    <source>
        <dbReference type="ARBA" id="ARBA00022982"/>
    </source>
</evidence>
<keyword evidence="3" id="KW-0479">Metal-binding</keyword>
<evidence type="ECO:0000256" key="1">
    <source>
        <dbReference type="ARBA" id="ARBA00001965"/>
    </source>
</evidence>
<feature type="domain" description="Rubredoxin-like" evidence="6">
    <location>
        <begin position="432"/>
        <end position="483"/>
    </location>
</feature>
<dbReference type="PROSITE" id="PS50903">
    <property type="entry name" value="RUBREDOXIN_LIKE"/>
    <property type="match status" value="1"/>
</dbReference>
<dbReference type="Proteomes" id="UP000321291">
    <property type="component" value="Chromosome"/>
</dbReference>
<evidence type="ECO:0000259" key="6">
    <source>
        <dbReference type="PROSITE" id="PS50903"/>
    </source>
</evidence>
<organism evidence="7 8">
    <name type="scientific">Arachidicoccus ginsenosidivorans</name>
    <dbReference type="NCBI Taxonomy" id="496057"/>
    <lineage>
        <taxon>Bacteria</taxon>
        <taxon>Pseudomonadati</taxon>
        <taxon>Bacteroidota</taxon>
        <taxon>Chitinophagia</taxon>
        <taxon>Chitinophagales</taxon>
        <taxon>Chitinophagaceae</taxon>
        <taxon>Arachidicoccus</taxon>
    </lineage>
</organism>
<comment type="cofactor">
    <cofactor evidence="1">
        <name>Fe(3+)</name>
        <dbReference type="ChEBI" id="CHEBI:29034"/>
    </cofactor>
</comment>